<comment type="caution">
    <text evidence="6">The sequence shown here is derived from an EMBL/GenBank/DDBJ whole genome shotgun (WGS) entry which is preliminary data.</text>
</comment>
<keyword evidence="3" id="KW-0238">DNA-binding</keyword>
<organism evidence="6 8">
    <name type="scientific">Puccinia graminis f. sp. tritici</name>
    <dbReference type="NCBI Taxonomy" id="56615"/>
    <lineage>
        <taxon>Eukaryota</taxon>
        <taxon>Fungi</taxon>
        <taxon>Dikarya</taxon>
        <taxon>Basidiomycota</taxon>
        <taxon>Pucciniomycotina</taxon>
        <taxon>Pucciniomycetes</taxon>
        <taxon>Pucciniales</taxon>
        <taxon>Pucciniaceae</taxon>
        <taxon>Puccinia</taxon>
    </lineage>
</organism>
<reference evidence="8 9" key="1">
    <citation type="submission" date="2019-05" db="EMBL/GenBank/DDBJ databases">
        <title>Emergence of the Ug99 lineage of the wheat stem rust pathogen through somatic hybridization.</title>
        <authorList>
            <person name="Li F."/>
            <person name="Upadhyaya N.M."/>
            <person name="Sperschneider J."/>
            <person name="Matny O."/>
            <person name="Nguyen-Phuc H."/>
            <person name="Mago R."/>
            <person name="Raley C."/>
            <person name="Miller M.E."/>
            <person name="Silverstein K.A.T."/>
            <person name="Henningsen E."/>
            <person name="Hirsch C.D."/>
            <person name="Visser B."/>
            <person name="Pretorius Z.A."/>
            <person name="Steffenson B.J."/>
            <person name="Schwessinger B."/>
            <person name="Dodds P.N."/>
            <person name="Figueroa M."/>
        </authorList>
    </citation>
    <scope>NUCLEOTIDE SEQUENCE [LARGE SCALE GENOMIC DNA]</scope>
    <source>
        <strain evidence="6">21-0</strain>
        <strain evidence="7 9">Ug99</strain>
    </source>
</reference>
<dbReference type="Gene3D" id="3.80.10.10">
    <property type="entry name" value="Ribonuclease Inhibitor"/>
    <property type="match status" value="1"/>
</dbReference>
<protein>
    <submittedName>
        <fullName evidence="6">Uncharacterized protein</fullName>
    </submittedName>
</protein>
<dbReference type="OrthoDB" id="2499170at2759"/>
<dbReference type="InterPro" id="IPR032675">
    <property type="entry name" value="LRR_dom_sf"/>
</dbReference>
<dbReference type="PANTHER" id="PTHR11988:SF27">
    <property type="entry name" value="GH27708P"/>
    <property type="match status" value="1"/>
</dbReference>
<gene>
    <name evidence="6" type="ORF">PGT21_021117</name>
    <name evidence="7" type="ORF">PGTUg99_019105</name>
</gene>
<keyword evidence="5" id="KW-0539">Nucleus</keyword>
<dbReference type="AlphaFoldDB" id="A0A5B0M3W0"/>
<evidence type="ECO:0000313" key="6">
    <source>
        <dbReference type="EMBL" id="KAA1070688.1"/>
    </source>
</evidence>
<accession>A0A5B0M3W0</accession>
<dbReference type="EMBL" id="VDEP01000175">
    <property type="protein sequence ID" value="KAA1125777.1"/>
    <property type="molecule type" value="Genomic_DNA"/>
</dbReference>
<dbReference type="PANTHER" id="PTHR11988">
    <property type="entry name" value="THYROTROPH EMBRYONIC FACTOR RELATED"/>
    <property type="match status" value="1"/>
</dbReference>
<dbReference type="Proteomes" id="UP000324748">
    <property type="component" value="Unassembled WGS sequence"/>
</dbReference>
<proteinExistence type="predicted"/>
<evidence type="ECO:0000256" key="1">
    <source>
        <dbReference type="ARBA" id="ARBA00004123"/>
    </source>
</evidence>
<evidence type="ECO:0000313" key="8">
    <source>
        <dbReference type="Proteomes" id="UP000324748"/>
    </source>
</evidence>
<dbReference type="Proteomes" id="UP000325313">
    <property type="component" value="Unassembled WGS sequence"/>
</dbReference>
<dbReference type="InterPro" id="IPR040223">
    <property type="entry name" value="PAR_bZIP"/>
</dbReference>
<keyword evidence="2" id="KW-0805">Transcription regulation</keyword>
<evidence type="ECO:0000256" key="2">
    <source>
        <dbReference type="ARBA" id="ARBA00023015"/>
    </source>
</evidence>
<evidence type="ECO:0000256" key="4">
    <source>
        <dbReference type="ARBA" id="ARBA00023163"/>
    </source>
</evidence>
<keyword evidence="4" id="KW-0804">Transcription</keyword>
<evidence type="ECO:0000313" key="7">
    <source>
        <dbReference type="EMBL" id="KAA1125777.1"/>
    </source>
</evidence>
<name>A0A5B0M3W0_PUCGR</name>
<comment type="subcellular location">
    <subcellularLocation>
        <location evidence="1">Nucleus</location>
    </subcellularLocation>
</comment>
<keyword evidence="8" id="KW-1185">Reference proteome</keyword>
<dbReference type="GO" id="GO:0005634">
    <property type="term" value="C:nucleus"/>
    <property type="evidence" value="ECO:0007669"/>
    <property type="project" value="UniProtKB-SubCell"/>
</dbReference>
<evidence type="ECO:0000256" key="5">
    <source>
        <dbReference type="ARBA" id="ARBA00023242"/>
    </source>
</evidence>
<dbReference type="GO" id="GO:0000978">
    <property type="term" value="F:RNA polymerase II cis-regulatory region sequence-specific DNA binding"/>
    <property type="evidence" value="ECO:0007669"/>
    <property type="project" value="TreeGrafter"/>
</dbReference>
<sequence length="505" mass="56796">MAKLSDLPSELVYRIIDYILVRDDQGPDDWQGQPIDADHHHLLDHNGIGPIKPKPRPHLERFSRNPTPRTLPRHFRAAATSQPNASWPGAIPSNPLLPLSLVNRTFRRCAQELLFKNVPVLSRWRAISFLQTLTWHAIQNPSTPAGGWFNRKQKKNAQDNNVWMVRWFDIDYSRLSSLARHVRSLQLVCEGLCSVVKGSGHLFCGIIRSCPLLTNIAISTAVSMDCKDYMLEALSSRPLIKEFVILENLDHSRSIFQWNVDDVVGRLFSQWDHLETVELSGLRGPSGQLMGSAQRPIPILNCDVLTLILRNPELDEQELSRFLKCFRHSMRTLEISNPGGGIDVEGFGRILQGSTNPDLECLKVENDWRLDDSESIVSSAVGDVEHDIPHSNKSLLDGVFESPSALRRLKSLSFNCDTATNKLFQCLPDSIVKLAWEDCDISLTAFAEVLSSSTLDKPVLPNLKCCSVRHRWGLSPEEFRNAKAALEIRDACFHSDFTLEDGSPA</sequence>
<dbReference type="EMBL" id="VSWC01000171">
    <property type="protein sequence ID" value="KAA1070688.1"/>
    <property type="molecule type" value="Genomic_DNA"/>
</dbReference>
<evidence type="ECO:0000256" key="3">
    <source>
        <dbReference type="ARBA" id="ARBA00023125"/>
    </source>
</evidence>
<evidence type="ECO:0000313" key="9">
    <source>
        <dbReference type="Proteomes" id="UP000325313"/>
    </source>
</evidence>
<dbReference type="GO" id="GO:0000981">
    <property type="term" value="F:DNA-binding transcription factor activity, RNA polymerase II-specific"/>
    <property type="evidence" value="ECO:0007669"/>
    <property type="project" value="TreeGrafter"/>
</dbReference>